<organism evidence="1 2">
    <name type="scientific">Kingdonia uniflora</name>
    <dbReference type="NCBI Taxonomy" id="39325"/>
    <lineage>
        <taxon>Eukaryota</taxon>
        <taxon>Viridiplantae</taxon>
        <taxon>Streptophyta</taxon>
        <taxon>Embryophyta</taxon>
        <taxon>Tracheophyta</taxon>
        <taxon>Spermatophyta</taxon>
        <taxon>Magnoliopsida</taxon>
        <taxon>Ranunculales</taxon>
        <taxon>Circaeasteraceae</taxon>
        <taxon>Kingdonia</taxon>
    </lineage>
</organism>
<accession>A0A7J7NNE3</accession>
<proteinExistence type="predicted"/>
<keyword evidence="2" id="KW-1185">Reference proteome</keyword>
<dbReference type="Proteomes" id="UP000541444">
    <property type="component" value="Unassembled WGS sequence"/>
</dbReference>
<feature type="non-terminal residue" evidence="1">
    <location>
        <position position="1"/>
    </location>
</feature>
<sequence length="184" mass="20897">FWTDLTPDERNAVRQSHIQSIVKYFGEFSCFNNVAIEILIVARENRSRCDPYGVFDTLPSMVKITVVKAEIESIVLGNTLHCGSGGQQADNAFRQICGSNNIPVTHMEIVSLLREVIYRASIVDIFTGPGTNVVSVNSEGRMEMNEFYTYNRRHEYTFSNRGFIRAKTARVEFPIPTNFVKPSY</sequence>
<evidence type="ECO:0000313" key="1">
    <source>
        <dbReference type="EMBL" id="KAF6168623.1"/>
    </source>
</evidence>
<dbReference type="AlphaFoldDB" id="A0A7J7NNE3"/>
<reference evidence="1 2" key="1">
    <citation type="journal article" date="2020" name="IScience">
        <title>Genome Sequencing of the Endangered Kingdonia uniflora (Circaeasteraceae, Ranunculales) Reveals Potential Mechanisms of Evolutionary Specialization.</title>
        <authorList>
            <person name="Sun Y."/>
            <person name="Deng T."/>
            <person name="Zhang A."/>
            <person name="Moore M.J."/>
            <person name="Landis J.B."/>
            <person name="Lin N."/>
            <person name="Zhang H."/>
            <person name="Zhang X."/>
            <person name="Huang J."/>
            <person name="Zhang X."/>
            <person name="Sun H."/>
            <person name="Wang H."/>
        </authorList>
    </citation>
    <scope>NUCLEOTIDE SEQUENCE [LARGE SCALE GENOMIC DNA]</scope>
    <source>
        <strain evidence="1">TB1705</strain>
        <tissue evidence="1">Leaf</tissue>
    </source>
</reference>
<protein>
    <submittedName>
        <fullName evidence="1">Uncharacterized protein</fullName>
    </submittedName>
</protein>
<name>A0A7J7NNE3_9MAGN</name>
<gene>
    <name evidence="1" type="ORF">GIB67_005235</name>
</gene>
<comment type="caution">
    <text evidence="1">The sequence shown here is derived from an EMBL/GenBank/DDBJ whole genome shotgun (WGS) entry which is preliminary data.</text>
</comment>
<dbReference type="EMBL" id="JACGCM010000692">
    <property type="protein sequence ID" value="KAF6168623.1"/>
    <property type="molecule type" value="Genomic_DNA"/>
</dbReference>
<evidence type="ECO:0000313" key="2">
    <source>
        <dbReference type="Proteomes" id="UP000541444"/>
    </source>
</evidence>